<evidence type="ECO:0000313" key="4">
    <source>
        <dbReference type="Proteomes" id="UP000288168"/>
    </source>
</evidence>
<evidence type="ECO:0000313" key="3">
    <source>
        <dbReference type="EMBL" id="RSL73208.1"/>
    </source>
</evidence>
<name>A0A428R6R3_9HYPO</name>
<keyword evidence="4" id="KW-1185">Reference proteome</keyword>
<accession>A0A428R6R3</accession>
<feature type="coiled-coil region" evidence="1">
    <location>
        <begin position="32"/>
        <end position="59"/>
    </location>
</feature>
<protein>
    <submittedName>
        <fullName evidence="3">Uncharacterized protein</fullName>
    </submittedName>
</protein>
<dbReference type="Proteomes" id="UP000288168">
    <property type="component" value="Unassembled WGS sequence"/>
</dbReference>
<keyword evidence="1" id="KW-0175">Coiled coil</keyword>
<comment type="caution">
    <text evidence="3">The sequence shown here is derived from an EMBL/GenBank/DDBJ whole genome shotgun (WGS) entry which is preliminary data.</text>
</comment>
<evidence type="ECO:0000256" key="2">
    <source>
        <dbReference type="SAM" id="MobiDB-lite"/>
    </source>
</evidence>
<gene>
    <name evidence="3" type="ORF">CEP54_000307</name>
</gene>
<feature type="region of interest" description="Disordered" evidence="2">
    <location>
        <begin position="81"/>
        <end position="100"/>
    </location>
</feature>
<dbReference type="AlphaFoldDB" id="A0A428R6R3"/>
<dbReference type="EMBL" id="NKCI01000002">
    <property type="protein sequence ID" value="RSL73208.1"/>
    <property type="molecule type" value="Genomic_DNA"/>
</dbReference>
<dbReference type="OrthoDB" id="4970011at2759"/>
<proteinExistence type="predicted"/>
<organism evidence="3 4">
    <name type="scientific">Fusarium duplospermum</name>
    <dbReference type="NCBI Taxonomy" id="1325734"/>
    <lineage>
        <taxon>Eukaryota</taxon>
        <taxon>Fungi</taxon>
        <taxon>Dikarya</taxon>
        <taxon>Ascomycota</taxon>
        <taxon>Pezizomycotina</taxon>
        <taxon>Sordariomycetes</taxon>
        <taxon>Hypocreomycetidae</taxon>
        <taxon>Hypocreales</taxon>
        <taxon>Nectriaceae</taxon>
        <taxon>Fusarium</taxon>
        <taxon>Fusarium solani species complex</taxon>
    </lineage>
</organism>
<sequence>MSAPDLSHIAKAASYRYKNDPDDQGRRMAKKVTQMAMKLAELEERINELEGGRDRQSRSRIRNALHAMTRKAKGALKRIASSLADRERLPPQVRETSADSFNEEEVDIYSLDMSVLDFTPVPPQQF</sequence>
<reference evidence="3 4" key="1">
    <citation type="submission" date="2017-06" db="EMBL/GenBank/DDBJ databases">
        <title>Comparative genomic analysis of Ambrosia Fusariam Clade fungi.</title>
        <authorList>
            <person name="Stajich J.E."/>
            <person name="Carrillo J."/>
            <person name="Kijimoto T."/>
            <person name="Eskalen A."/>
            <person name="O'Donnell K."/>
            <person name="Kasson M."/>
        </authorList>
    </citation>
    <scope>NUCLEOTIDE SEQUENCE [LARGE SCALE GENOMIC DNA]</scope>
    <source>
        <strain evidence="3 4">NRRL62584</strain>
    </source>
</reference>
<evidence type="ECO:0000256" key="1">
    <source>
        <dbReference type="SAM" id="Coils"/>
    </source>
</evidence>